<dbReference type="InParanoid" id="A0A3N7G2B8"/>
<dbReference type="EMBL" id="CM009305">
    <property type="protein sequence ID" value="RQP01348.1"/>
    <property type="molecule type" value="Genomic_DNA"/>
</dbReference>
<name>A0A3N7G2B8_POPTR</name>
<organism evidence="1 2">
    <name type="scientific">Populus trichocarpa</name>
    <name type="common">Western balsam poplar</name>
    <name type="synonym">Populus balsamifera subsp. trichocarpa</name>
    <dbReference type="NCBI Taxonomy" id="3694"/>
    <lineage>
        <taxon>Eukaryota</taxon>
        <taxon>Viridiplantae</taxon>
        <taxon>Streptophyta</taxon>
        <taxon>Embryophyta</taxon>
        <taxon>Tracheophyta</taxon>
        <taxon>Spermatophyta</taxon>
        <taxon>Magnoliopsida</taxon>
        <taxon>eudicotyledons</taxon>
        <taxon>Gunneridae</taxon>
        <taxon>Pentapetalae</taxon>
        <taxon>rosids</taxon>
        <taxon>fabids</taxon>
        <taxon>Malpighiales</taxon>
        <taxon>Salicaceae</taxon>
        <taxon>Saliceae</taxon>
        <taxon>Populus</taxon>
    </lineage>
</organism>
<reference evidence="1" key="2">
    <citation type="submission" date="2017-07" db="EMBL/GenBank/DDBJ databases">
        <title>WGS assembly of Populus trichocarpa.</title>
        <authorList>
            <person name="Tuskan G."/>
            <person name="Difazio S."/>
            <person name="Jansson S."/>
            <person name="Bohlmann J."/>
            <person name="Grigoriev I."/>
            <person name="Hellsten U."/>
            <person name="Putnam N."/>
            <person name="Ralph S."/>
            <person name="Rombauts S."/>
            <person name="Salamov A."/>
            <person name="Schein J."/>
            <person name="Sterck L."/>
            <person name="Aerts A."/>
            <person name="Bhalerao R."/>
            <person name="Bhalerao R."/>
            <person name="Blaudez D."/>
            <person name="Boerjan W."/>
            <person name="Brun A."/>
            <person name="Brunner A."/>
            <person name="Busov V."/>
            <person name="Campbell M."/>
            <person name="Carlson J."/>
            <person name="Chalot M."/>
            <person name="Chapman J."/>
            <person name="Chen G."/>
            <person name="Cooper D."/>
            <person name="Coutinho P."/>
            <person name="Couturier J."/>
            <person name="Covert S."/>
            <person name="Cronk Q."/>
            <person name="Cunningham R."/>
            <person name="Davis J."/>
            <person name="Degroeve S."/>
            <person name="Dejardin A."/>
            <person name="Depamphilis C."/>
            <person name="Detter J."/>
            <person name="Dirks B."/>
            <person name="Dubchak I."/>
            <person name="Duplessis S."/>
            <person name="Ehlting J."/>
            <person name="Ellis B."/>
            <person name="Gendler K."/>
            <person name="Goodstein D."/>
            <person name="Gribskov M."/>
            <person name="Grimwood J."/>
            <person name="Groover A."/>
            <person name="Gunter L."/>
            <person name="Hamberger B."/>
            <person name="Heinze B."/>
            <person name="Helariutta Y."/>
            <person name="Henrissat B."/>
            <person name="Holligan D."/>
            <person name="Holt R."/>
            <person name="Huang W."/>
            <person name="Islam-Faridi N."/>
            <person name="Jones S."/>
            <person name="Jones-Rhoades M."/>
            <person name="Jorgensen R."/>
            <person name="Joshi C."/>
            <person name="Kangasjarvi J."/>
            <person name="Karlsson J."/>
            <person name="Kelleher C."/>
            <person name="Kirkpatrick R."/>
            <person name="Kirst M."/>
            <person name="Kohler A."/>
            <person name="Kalluri U."/>
            <person name="Larimer F."/>
            <person name="Leebens-Mack J."/>
            <person name="Leple J."/>
            <person name="Locascio P."/>
            <person name="Lou Y."/>
            <person name="Lucas S."/>
            <person name="Martin F."/>
            <person name="Montanini B."/>
            <person name="Napoli C."/>
            <person name="Nelson D."/>
            <person name="Nelson C."/>
            <person name="Nieminen K."/>
            <person name="Nilsson O."/>
            <person name="Pereda V."/>
            <person name="Peter G."/>
            <person name="Philippe R."/>
            <person name="Pilate G."/>
            <person name="Poliakov A."/>
            <person name="Razumovskaya J."/>
            <person name="Richardson P."/>
            <person name="Rinaldi C."/>
            <person name="Ritland K."/>
            <person name="Rouze P."/>
            <person name="Ryaboy D."/>
            <person name="Schmutz J."/>
            <person name="Schrader J."/>
            <person name="Segerman B."/>
            <person name="Shin H."/>
            <person name="Siddiqui A."/>
            <person name="Sterky F."/>
            <person name="Terry A."/>
            <person name="Tsai C."/>
            <person name="Uberbacher E."/>
            <person name="Unneberg P."/>
            <person name="Vahala J."/>
            <person name="Wall K."/>
            <person name="Wessler S."/>
            <person name="Yang G."/>
            <person name="Yin T."/>
            <person name="Douglas C."/>
            <person name="Marra M."/>
            <person name="Sandberg G."/>
            <person name="Van De Peer Y."/>
            <person name="Rokhsar D."/>
        </authorList>
    </citation>
    <scope>NUCLEOTIDE SEQUENCE</scope>
    <source>
        <strain evidence="1">Nisqually-1</strain>
    </source>
</reference>
<reference evidence="1 2" key="1">
    <citation type="journal article" date="2006" name="Science">
        <title>The genome of black cottonwood, Populus trichocarpa (Torr. &amp; Gray).</title>
        <authorList>
            <person name="Tuskan G.A."/>
            <person name="Difazio S."/>
            <person name="Jansson S."/>
            <person name="Bohlmann J."/>
            <person name="Grigoriev I."/>
            <person name="Hellsten U."/>
            <person name="Putnam N."/>
            <person name="Ralph S."/>
            <person name="Rombauts S."/>
            <person name="Salamov A."/>
            <person name="Schein J."/>
            <person name="Sterck L."/>
            <person name="Aerts A."/>
            <person name="Bhalerao R.R."/>
            <person name="Bhalerao R.P."/>
            <person name="Blaudez D."/>
            <person name="Boerjan W."/>
            <person name="Brun A."/>
            <person name="Brunner A."/>
            <person name="Busov V."/>
            <person name="Campbell M."/>
            <person name="Carlson J."/>
            <person name="Chalot M."/>
            <person name="Chapman J."/>
            <person name="Chen G.L."/>
            <person name="Cooper D."/>
            <person name="Coutinho P.M."/>
            <person name="Couturier J."/>
            <person name="Covert S."/>
            <person name="Cronk Q."/>
            <person name="Cunningham R."/>
            <person name="Davis J."/>
            <person name="Degroeve S."/>
            <person name="Dejardin A."/>
            <person name="Depamphilis C."/>
            <person name="Detter J."/>
            <person name="Dirks B."/>
            <person name="Dubchak I."/>
            <person name="Duplessis S."/>
            <person name="Ehlting J."/>
            <person name="Ellis B."/>
            <person name="Gendler K."/>
            <person name="Goodstein D."/>
            <person name="Gribskov M."/>
            <person name="Grimwood J."/>
            <person name="Groover A."/>
            <person name="Gunter L."/>
            <person name="Hamberger B."/>
            <person name="Heinze B."/>
            <person name="Helariutta Y."/>
            <person name="Henrissat B."/>
            <person name="Holligan D."/>
            <person name="Holt R."/>
            <person name="Huang W."/>
            <person name="Islam-Faridi N."/>
            <person name="Jones S."/>
            <person name="Jones-Rhoades M."/>
            <person name="Jorgensen R."/>
            <person name="Joshi C."/>
            <person name="Kangasjarvi J."/>
            <person name="Karlsson J."/>
            <person name="Kelleher C."/>
            <person name="Kirkpatrick R."/>
            <person name="Kirst M."/>
            <person name="Kohler A."/>
            <person name="Kalluri U."/>
            <person name="Larimer F."/>
            <person name="Leebens-Mack J."/>
            <person name="Leple J.C."/>
            <person name="Locascio P."/>
            <person name="Lou Y."/>
            <person name="Lucas S."/>
            <person name="Martin F."/>
            <person name="Montanini B."/>
            <person name="Napoli C."/>
            <person name="Nelson D.R."/>
            <person name="Nelson C."/>
            <person name="Nieminen K."/>
            <person name="Nilsson O."/>
            <person name="Pereda V."/>
            <person name="Peter G."/>
            <person name="Philippe R."/>
            <person name="Pilate G."/>
            <person name="Poliakov A."/>
            <person name="Razumovskaya J."/>
            <person name="Richardson P."/>
            <person name="Rinaldi C."/>
            <person name="Ritland K."/>
            <person name="Rouze P."/>
            <person name="Ryaboy D."/>
            <person name="Schmutz J."/>
            <person name="Schrader J."/>
            <person name="Segerman B."/>
            <person name="Shin H."/>
            <person name="Siddiqui A."/>
            <person name="Sterky F."/>
            <person name="Terry A."/>
            <person name="Tsai C.J."/>
            <person name="Uberbacher E."/>
            <person name="Unneberg P."/>
            <person name="Vahala J."/>
            <person name="Wall K."/>
            <person name="Wessler S."/>
            <person name="Yang G."/>
            <person name="Yin T."/>
            <person name="Douglas C."/>
            <person name="Marra M."/>
            <person name="Sandberg G."/>
            <person name="Van de Peer Y."/>
            <person name="Rokhsar D."/>
        </authorList>
    </citation>
    <scope>NUCLEOTIDE SEQUENCE [LARGE SCALE GENOMIC DNA]</scope>
    <source>
        <strain evidence="2">cv. Nisqually</strain>
        <strain evidence="1">Nisqually-1</strain>
    </source>
</reference>
<gene>
    <name evidence="1" type="ORF">POPTR_016G048950</name>
</gene>
<keyword evidence="2" id="KW-1185">Reference proteome</keyword>
<accession>A0A3N7G2B8</accession>
<proteinExistence type="predicted"/>
<dbReference type="Proteomes" id="UP000006729">
    <property type="component" value="Chromosome 16"/>
</dbReference>
<sequence length="71" mass="8071">MQSKGKRGGFFVQEHLILKVLPSCKSWQSRFDHSSRQDLSGTLNCPAPCRAYMIMWLSSFSNFSILAIKFG</sequence>
<evidence type="ECO:0000313" key="2">
    <source>
        <dbReference type="Proteomes" id="UP000006729"/>
    </source>
</evidence>
<protein>
    <submittedName>
        <fullName evidence="1">Uncharacterized protein</fullName>
    </submittedName>
</protein>
<dbReference type="EMBL" id="CM009305">
    <property type="protein sequence ID" value="RQP01347.1"/>
    <property type="molecule type" value="Genomic_DNA"/>
</dbReference>
<dbReference type="AlphaFoldDB" id="A0A3N7G2B8"/>
<evidence type="ECO:0000313" key="1">
    <source>
        <dbReference type="EMBL" id="RQP01348.1"/>
    </source>
</evidence>